<dbReference type="Pfam" id="PF10429">
    <property type="entry name" value="Mtr2"/>
    <property type="match status" value="1"/>
</dbReference>
<dbReference type="AlphaFoldDB" id="A0A061B130"/>
<sequence length="172" mass="18676">MVDPGTQLEKLIKDLFLSLDRAYTPSTPLDAYCASIFPQLKQTSPVILNGNPIGGKSAFQQHWLKFPLTQHSVTSLDYHVIPGTNTLIVNVSGKVRFDESGKTKLGETADVDVGIPAAPTGGLSVRNIWGSWLGFNANLILDESCLNVPNAENVNSLNWKVVYKPEDVAVVV</sequence>
<dbReference type="SUPFAM" id="SSF54427">
    <property type="entry name" value="NTF2-like"/>
    <property type="match status" value="1"/>
</dbReference>
<accession>A0A061B130</accession>
<proteinExistence type="predicted"/>
<name>A0A061B130_CYBFA</name>
<evidence type="ECO:0000313" key="1">
    <source>
        <dbReference type="EMBL" id="CDR43597.1"/>
    </source>
</evidence>
<dbReference type="InterPro" id="IPR019488">
    <property type="entry name" value="Nucl_pore_RNA_shuttling_Mtr2"/>
</dbReference>
<dbReference type="EMBL" id="LK052897">
    <property type="protein sequence ID" value="CDR43597.1"/>
    <property type="molecule type" value="Genomic_DNA"/>
</dbReference>
<gene>
    <name evidence="1" type="ORF">CYFA0S_12e02388g</name>
</gene>
<dbReference type="Gene3D" id="3.10.450.50">
    <property type="match status" value="1"/>
</dbReference>
<dbReference type="VEuPathDB" id="FungiDB:BON22_4794"/>
<dbReference type="PhylomeDB" id="A0A061B130"/>
<dbReference type="InterPro" id="IPR032710">
    <property type="entry name" value="NTF2-like_dom_sf"/>
</dbReference>
<reference evidence="1" key="1">
    <citation type="journal article" date="2014" name="Genome Announc.">
        <title>Genome sequence of the yeast Cyberlindnera fabianii (Hansenula fabianii).</title>
        <authorList>
            <person name="Freel K.C."/>
            <person name="Sarilar V."/>
            <person name="Neuveglise C."/>
            <person name="Devillers H."/>
            <person name="Friedrich A."/>
            <person name="Schacherer J."/>
        </authorList>
    </citation>
    <scope>NUCLEOTIDE SEQUENCE</scope>
    <source>
        <strain evidence="1">YJS4271</strain>
    </source>
</reference>
<organism evidence="1">
    <name type="scientific">Cyberlindnera fabianii</name>
    <name type="common">Yeast</name>
    <name type="synonym">Hansenula fabianii</name>
    <dbReference type="NCBI Taxonomy" id="36022"/>
    <lineage>
        <taxon>Eukaryota</taxon>
        <taxon>Fungi</taxon>
        <taxon>Dikarya</taxon>
        <taxon>Ascomycota</taxon>
        <taxon>Saccharomycotina</taxon>
        <taxon>Saccharomycetes</taxon>
        <taxon>Phaffomycetales</taxon>
        <taxon>Phaffomycetaceae</taxon>
        <taxon>Cyberlindnera</taxon>
    </lineage>
</organism>
<dbReference type="OrthoDB" id="25408at2759"/>
<protein>
    <submittedName>
        <fullName evidence="1">CYFA0S12e02388g1_1</fullName>
    </submittedName>
</protein>